<feature type="region of interest" description="Disordered" evidence="1">
    <location>
        <begin position="56"/>
        <end position="79"/>
    </location>
</feature>
<comment type="caution">
    <text evidence="2">The sequence shown here is derived from an EMBL/GenBank/DDBJ whole genome shotgun (WGS) entry which is preliminary data.</text>
</comment>
<evidence type="ECO:0000313" key="2">
    <source>
        <dbReference type="EMBL" id="KAJ9566397.1"/>
    </source>
</evidence>
<feature type="region of interest" description="Disordered" evidence="1">
    <location>
        <begin position="14"/>
        <end position="42"/>
    </location>
</feature>
<proteinExistence type="predicted"/>
<accession>A0AA38UAL5</accession>
<reference evidence="2" key="1">
    <citation type="submission" date="2023-03" db="EMBL/GenBank/DDBJ databases">
        <title>Chromosome-scale reference genome and RAD-based genetic map of yellow starthistle (Centaurea solstitialis) reveal putative structural variation and QTLs associated with invader traits.</title>
        <authorList>
            <person name="Reatini B."/>
            <person name="Cang F.A."/>
            <person name="Jiang Q."/>
            <person name="Mckibben M.T.W."/>
            <person name="Barker M.S."/>
            <person name="Rieseberg L.H."/>
            <person name="Dlugosch K.M."/>
        </authorList>
    </citation>
    <scope>NUCLEOTIDE SEQUENCE</scope>
    <source>
        <strain evidence="2">CAN-66</strain>
        <tissue evidence="2">Leaf</tissue>
    </source>
</reference>
<dbReference type="AlphaFoldDB" id="A0AA38UAL5"/>
<dbReference type="EMBL" id="JARYMX010000001">
    <property type="protein sequence ID" value="KAJ9566397.1"/>
    <property type="molecule type" value="Genomic_DNA"/>
</dbReference>
<evidence type="ECO:0000313" key="3">
    <source>
        <dbReference type="Proteomes" id="UP001172457"/>
    </source>
</evidence>
<keyword evidence="3" id="KW-1185">Reference proteome</keyword>
<evidence type="ECO:0000256" key="1">
    <source>
        <dbReference type="SAM" id="MobiDB-lite"/>
    </source>
</evidence>
<organism evidence="2 3">
    <name type="scientific">Centaurea solstitialis</name>
    <name type="common">yellow star-thistle</name>
    <dbReference type="NCBI Taxonomy" id="347529"/>
    <lineage>
        <taxon>Eukaryota</taxon>
        <taxon>Viridiplantae</taxon>
        <taxon>Streptophyta</taxon>
        <taxon>Embryophyta</taxon>
        <taxon>Tracheophyta</taxon>
        <taxon>Spermatophyta</taxon>
        <taxon>Magnoliopsida</taxon>
        <taxon>eudicotyledons</taxon>
        <taxon>Gunneridae</taxon>
        <taxon>Pentapetalae</taxon>
        <taxon>asterids</taxon>
        <taxon>campanulids</taxon>
        <taxon>Asterales</taxon>
        <taxon>Asteraceae</taxon>
        <taxon>Carduoideae</taxon>
        <taxon>Cardueae</taxon>
        <taxon>Centaureinae</taxon>
        <taxon>Centaurea</taxon>
    </lineage>
</organism>
<protein>
    <submittedName>
        <fullName evidence="2">Uncharacterized protein</fullName>
    </submittedName>
</protein>
<dbReference type="Proteomes" id="UP001172457">
    <property type="component" value="Chromosome 1"/>
</dbReference>
<sequence>MHNINPVAIWRSRSSRSGAAKFDKDEDQEPIEEVQTQDLRRSTRVRQEPDRYLGFLVSQDGGDLNEPTSYGEAVSGSESEQWQEAMKAEMQSMYDNQVWELTDLPQHYRAVGRKWFSRRKLTWTEMCTLLRLDWSQKDSRKLMVSTMMKPFRQ</sequence>
<name>A0AA38UAL5_9ASTR</name>
<gene>
    <name evidence="2" type="ORF">OSB04_002363</name>
</gene>